<keyword evidence="2" id="KW-1185">Reference proteome</keyword>
<proteinExistence type="predicted"/>
<evidence type="ECO:0000313" key="2">
    <source>
        <dbReference type="Proteomes" id="UP000192328"/>
    </source>
</evidence>
<dbReference type="Proteomes" id="UP000192328">
    <property type="component" value="Unassembled WGS sequence"/>
</dbReference>
<organism evidence="1 2">
    <name type="scientific">Aristaeella lactis</name>
    <dbReference type="NCBI Taxonomy" id="3046383"/>
    <lineage>
        <taxon>Bacteria</taxon>
        <taxon>Bacillati</taxon>
        <taxon>Bacillota</taxon>
        <taxon>Clostridia</taxon>
        <taxon>Eubacteriales</taxon>
        <taxon>Aristaeellaceae</taxon>
        <taxon>Aristaeella</taxon>
    </lineage>
</organism>
<sequence length="233" mass="26111">MIRTVLWDVDGTLLDFSIAESTAIRSLFCEFDLGECTDEMVRRYSKINEGFWQRLERNEITKEQVLIGRFEAFFAEQGIDPGLARPFNTKYQLRLGDTAVCRDDSLALVRSLRGKVRQYVVSNGTVAAQTKKLRLSGLGAQMDGIFLSDELGVEKPNKAFFDKVLEAVSPESLSDVMIVGDSLTSDIQGGINAGIRTCWYNPDRKPLPAEYTVDLVISDLHELIPLLLPDNKE</sequence>
<protein>
    <submittedName>
        <fullName evidence="1">2-haloacid dehalogenase</fullName>
    </submittedName>
</protein>
<gene>
    <name evidence="1" type="ORF">SAMN06297397_1782</name>
</gene>
<dbReference type="EMBL" id="FWXZ01000003">
    <property type="protein sequence ID" value="SMC65251.1"/>
    <property type="molecule type" value="Genomic_DNA"/>
</dbReference>
<evidence type="ECO:0000313" key="1">
    <source>
        <dbReference type="EMBL" id="SMC65251.1"/>
    </source>
</evidence>
<reference evidence="1" key="1">
    <citation type="submission" date="2017-04" db="EMBL/GenBank/DDBJ databases">
        <authorList>
            <person name="Varghese N."/>
            <person name="Submissions S."/>
        </authorList>
    </citation>
    <scope>NUCLEOTIDE SEQUENCE</scope>
    <source>
        <strain evidence="1">WTE2008</strain>
    </source>
</reference>
<accession>A0AC61PLT4</accession>
<name>A0AC61PLT4_9FIRM</name>
<comment type="caution">
    <text evidence="1">The sequence shown here is derived from an EMBL/GenBank/DDBJ whole genome shotgun (WGS) entry which is preliminary data.</text>
</comment>